<sequence>MSNRSKEIMELLNDNGKNATDMTSALKKIGDGDMQKGLNTLASYFKNTGINIGEKSGWVKGSATTLGVTLAIGGGAYLIDRYKKYKANKELEAEGEKIYEALKETITVEENEGGEDDEREISEY</sequence>
<protein>
    <submittedName>
        <fullName evidence="1">Uncharacterized protein</fullName>
    </submittedName>
</protein>
<gene>
    <name evidence="1" type="ORF">CIAN88_14685</name>
</gene>
<proteinExistence type="predicted"/>
<dbReference type="EMBL" id="JQIF01000065">
    <property type="protein sequence ID" value="KGJ52490.1"/>
    <property type="molecule type" value="Genomic_DNA"/>
</dbReference>
<organism evidence="1 2">
    <name type="scientific">Clostridium innocuum</name>
    <dbReference type="NCBI Taxonomy" id="1522"/>
    <lineage>
        <taxon>Bacteria</taxon>
        <taxon>Bacillati</taxon>
        <taxon>Bacillota</taxon>
        <taxon>Clostridia</taxon>
        <taxon>Eubacteriales</taxon>
        <taxon>Clostridiaceae</taxon>
        <taxon>Clostridium</taxon>
    </lineage>
</organism>
<reference evidence="1 2" key="1">
    <citation type="submission" date="2014-08" db="EMBL/GenBank/DDBJ databases">
        <title>Clostridium innocuum, an unnegligible vancomycin-resistant pathogen causing extra-intestinal infections.</title>
        <authorList>
            <person name="Feng Y."/>
            <person name="Chiu C.-H."/>
        </authorList>
    </citation>
    <scope>NUCLEOTIDE SEQUENCE [LARGE SCALE GENOMIC DNA]</scope>
    <source>
        <strain evidence="1 2">AN88</strain>
    </source>
</reference>
<dbReference type="AlphaFoldDB" id="A0A099I489"/>
<comment type="caution">
    <text evidence="1">The sequence shown here is derived from an EMBL/GenBank/DDBJ whole genome shotgun (WGS) entry which is preliminary data.</text>
</comment>
<accession>A0A099I489</accession>
<name>A0A099I489_CLOIN</name>
<dbReference type="Proteomes" id="UP000030008">
    <property type="component" value="Unassembled WGS sequence"/>
</dbReference>
<dbReference type="RefSeq" id="WP_044906249.1">
    <property type="nucleotide sequence ID" value="NZ_JQIF01000065.1"/>
</dbReference>
<evidence type="ECO:0000313" key="1">
    <source>
        <dbReference type="EMBL" id="KGJ52490.1"/>
    </source>
</evidence>
<evidence type="ECO:0000313" key="2">
    <source>
        <dbReference type="Proteomes" id="UP000030008"/>
    </source>
</evidence>